<keyword evidence="3" id="KW-1185">Reference proteome</keyword>
<dbReference type="STRING" id="1850250.LPB142_02070"/>
<name>A0A1D9M8Q8_9RHOB</name>
<dbReference type="Pfam" id="PF01755">
    <property type="entry name" value="Glyco_transf_25"/>
    <property type="match status" value="1"/>
</dbReference>
<dbReference type="AlphaFoldDB" id="A0A1D9M8Q8"/>
<evidence type="ECO:0000313" key="2">
    <source>
        <dbReference type="EMBL" id="AOZ68246.1"/>
    </source>
</evidence>
<dbReference type="EMBL" id="CP017781">
    <property type="protein sequence ID" value="AOZ68246.1"/>
    <property type="molecule type" value="Genomic_DNA"/>
</dbReference>
<reference evidence="2 3" key="1">
    <citation type="submission" date="2016-10" db="EMBL/GenBank/DDBJ databases">
        <title>Rhodobacter sp. LPB0142, isolated from sea water.</title>
        <authorList>
            <person name="Kim E."/>
            <person name="Yi H."/>
        </authorList>
    </citation>
    <scope>NUCLEOTIDE SEQUENCE [LARGE SCALE GENOMIC DNA]</scope>
    <source>
        <strain evidence="2 3">LPB0142</strain>
    </source>
</reference>
<gene>
    <name evidence="2" type="ORF">LPB142_02070</name>
</gene>
<dbReference type="Proteomes" id="UP000176562">
    <property type="component" value="Chromosome"/>
</dbReference>
<evidence type="ECO:0000313" key="3">
    <source>
        <dbReference type="Proteomes" id="UP000176562"/>
    </source>
</evidence>
<organism evidence="2 3">
    <name type="scientific">Rhodobacter xanthinilyticus</name>
    <dbReference type="NCBI Taxonomy" id="1850250"/>
    <lineage>
        <taxon>Bacteria</taxon>
        <taxon>Pseudomonadati</taxon>
        <taxon>Pseudomonadota</taxon>
        <taxon>Alphaproteobacteria</taxon>
        <taxon>Rhodobacterales</taxon>
        <taxon>Rhodobacter group</taxon>
        <taxon>Rhodobacter</taxon>
    </lineage>
</organism>
<sequence>MPPFDAFVINLDGSDDRLSEIAQNLAACGIGFSRVAAVDGRLRPPEADPDYDAPAARAEMGRELMGGEIGCFKSHRRALEAFLASGAAFGLVLEDDAELLPETAEVLGAALDWLAARPGWRLINIGHPELRFATPLARFGGHQLVAAHYAPMGAFAILWSRAAAAEFLALSARIGAPVDNALQNWLCRAGGGLAFAPPLARVTDAASVIDDTPRDAKPARGAYRRGWNYGLAKQRRLWRNKLWAWAHKTGLVR</sequence>
<proteinExistence type="predicted"/>
<feature type="domain" description="Glycosyl transferase family 25" evidence="1">
    <location>
        <begin position="6"/>
        <end position="110"/>
    </location>
</feature>
<dbReference type="InterPro" id="IPR002654">
    <property type="entry name" value="Glyco_trans_25"/>
</dbReference>
<evidence type="ECO:0000259" key="1">
    <source>
        <dbReference type="Pfam" id="PF01755"/>
    </source>
</evidence>
<dbReference type="RefSeq" id="WP_071165361.1">
    <property type="nucleotide sequence ID" value="NZ_CP017781.1"/>
</dbReference>
<protein>
    <recommendedName>
        <fullName evidence="1">Glycosyl transferase family 25 domain-containing protein</fullName>
    </recommendedName>
</protein>
<accession>A0A1D9M8Q8</accession>
<dbReference type="CDD" id="cd06532">
    <property type="entry name" value="Glyco_transf_25"/>
    <property type="match status" value="1"/>
</dbReference>
<dbReference type="KEGG" id="rhp:LPB142_02070"/>